<accession>A0A2R6PG21</accession>
<dbReference type="GO" id="GO:0005739">
    <property type="term" value="C:mitochondrion"/>
    <property type="evidence" value="ECO:0007669"/>
    <property type="project" value="TreeGrafter"/>
</dbReference>
<dbReference type="GO" id="GO:0061542">
    <property type="term" value="F:3-demethylubiquinol 3-O-methyltransferase activity"/>
    <property type="evidence" value="ECO:0007669"/>
    <property type="project" value="InterPro"/>
</dbReference>
<dbReference type="Gene3D" id="3.40.50.150">
    <property type="entry name" value="Vaccinia Virus protein VP39"/>
    <property type="match status" value="1"/>
</dbReference>
<keyword evidence="3" id="KW-0831">Ubiquinone biosynthesis</keyword>
<keyword evidence="6" id="KW-1185">Reference proteome</keyword>
<evidence type="ECO:0000313" key="5">
    <source>
        <dbReference type="EMBL" id="PSR90570.1"/>
    </source>
</evidence>
<dbReference type="OrthoDB" id="3265906at2759"/>
<name>A0A2R6PG21_9APHY</name>
<evidence type="ECO:0008006" key="7">
    <source>
        <dbReference type="Google" id="ProtNLM"/>
    </source>
</evidence>
<dbReference type="PANTHER" id="PTHR43464:SF19">
    <property type="entry name" value="UBIQUINONE BIOSYNTHESIS O-METHYLTRANSFERASE, MITOCHONDRIAL"/>
    <property type="match status" value="1"/>
</dbReference>
<keyword evidence="4" id="KW-0949">S-adenosyl-L-methionine</keyword>
<evidence type="ECO:0000256" key="1">
    <source>
        <dbReference type="ARBA" id="ARBA00022603"/>
    </source>
</evidence>
<evidence type="ECO:0000256" key="3">
    <source>
        <dbReference type="ARBA" id="ARBA00022688"/>
    </source>
</evidence>
<evidence type="ECO:0000313" key="6">
    <source>
        <dbReference type="Proteomes" id="UP000186601"/>
    </source>
</evidence>
<reference evidence="5 6" key="1">
    <citation type="submission" date="2018-02" db="EMBL/GenBank/DDBJ databases">
        <title>Genome sequence of the basidiomycete white-rot fungus Phlebia centrifuga.</title>
        <authorList>
            <person name="Granchi Z."/>
            <person name="Peng M."/>
            <person name="de Vries R.P."/>
            <person name="Hilden K."/>
            <person name="Makela M.R."/>
            <person name="Grigoriev I."/>
            <person name="Riley R."/>
        </authorList>
    </citation>
    <scope>NUCLEOTIDE SEQUENCE [LARGE SCALE GENOMIC DNA]</scope>
    <source>
        <strain evidence="5 6">FBCC195</strain>
    </source>
</reference>
<protein>
    <recommendedName>
        <fullName evidence="7">3-demethylubiquinol 3-O-methyltransferase</fullName>
    </recommendedName>
</protein>
<organism evidence="5 6">
    <name type="scientific">Hermanssonia centrifuga</name>
    <dbReference type="NCBI Taxonomy" id="98765"/>
    <lineage>
        <taxon>Eukaryota</taxon>
        <taxon>Fungi</taxon>
        <taxon>Dikarya</taxon>
        <taxon>Basidiomycota</taxon>
        <taxon>Agaricomycotina</taxon>
        <taxon>Agaricomycetes</taxon>
        <taxon>Polyporales</taxon>
        <taxon>Meruliaceae</taxon>
        <taxon>Hermanssonia</taxon>
    </lineage>
</organism>
<gene>
    <name evidence="5" type="ORF">PHLCEN_2v4863</name>
</gene>
<dbReference type="SUPFAM" id="SSF53335">
    <property type="entry name" value="S-adenosyl-L-methionine-dependent methyltransferases"/>
    <property type="match status" value="1"/>
</dbReference>
<dbReference type="CDD" id="cd02440">
    <property type="entry name" value="AdoMet_MTases"/>
    <property type="match status" value="1"/>
</dbReference>
<dbReference type="NCBIfam" id="TIGR01983">
    <property type="entry name" value="UbiG"/>
    <property type="match status" value="1"/>
</dbReference>
<dbReference type="AlphaFoldDB" id="A0A2R6PG21"/>
<sequence>MNPARIQFLRDKVTEIALDDDPNASVNPTRILRGLNVLDVGCGGGLLSESLTRLGANTLGIDASASNISIASLHASADPSLNFTSGISSLLPAHTTVHRGNKAEGKGTLTYTHTSVEELLIERGEGAFDIVCSMEVIEHVDNPRDFLDSCARLVKPGGHLLLSTIARTPLAYFLTIFAAEDLLGFVSKGTHTFSKYVNPEELEGFFRSYRSQSRPWISGPVAHRLQAETRGIIFVPWNNEWVLTPRGSKWAEGCNYLFWVRRPLE</sequence>
<dbReference type="STRING" id="98765.A0A2R6PG21"/>
<dbReference type="InterPro" id="IPR029063">
    <property type="entry name" value="SAM-dependent_MTases_sf"/>
</dbReference>
<comment type="caution">
    <text evidence="5">The sequence shown here is derived from an EMBL/GenBank/DDBJ whole genome shotgun (WGS) entry which is preliminary data.</text>
</comment>
<dbReference type="InterPro" id="IPR010233">
    <property type="entry name" value="UbiG_MeTrfase"/>
</dbReference>
<dbReference type="Pfam" id="PF13489">
    <property type="entry name" value="Methyltransf_23"/>
    <property type="match status" value="1"/>
</dbReference>
<evidence type="ECO:0000256" key="4">
    <source>
        <dbReference type="ARBA" id="ARBA00022691"/>
    </source>
</evidence>
<dbReference type="EMBL" id="MLYV02000494">
    <property type="protein sequence ID" value="PSR90570.1"/>
    <property type="molecule type" value="Genomic_DNA"/>
</dbReference>
<keyword evidence="1" id="KW-0489">Methyltransferase</keyword>
<evidence type="ECO:0000256" key="2">
    <source>
        <dbReference type="ARBA" id="ARBA00022679"/>
    </source>
</evidence>
<dbReference type="GO" id="GO:0032259">
    <property type="term" value="P:methylation"/>
    <property type="evidence" value="ECO:0007669"/>
    <property type="project" value="UniProtKB-KW"/>
</dbReference>
<dbReference type="PANTHER" id="PTHR43464">
    <property type="entry name" value="METHYLTRANSFERASE"/>
    <property type="match status" value="1"/>
</dbReference>
<keyword evidence="2" id="KW-0808">Transferase</keyword>
<dbReference type="Proteomes" id="UP000186601">
    <property type="component" value="Unassembled WGS sequence"/>
</dbReference>
<dbReference type="GO" id="GO:0010420">
    <property type="term" value="F:polyprenyldihydroxybenzoate methyltransferase activity"/>
    <property type="evidence" value="ECO:0007669"/>
    <property type="project" value="InterPro"/>
</dbReference>
<proteinExistence type="predicted"/>